<evidence type="ECO:0000256" key="8">
    <source>
        <dbReference type="ARBA" id="ARBA00023163"/>
    </source>
</evidence>
<evidence type="ECO:0000256" key="4">
    <source>
        <dbReference type="ARBA" id="ARBA00022491"/>
    </source>
</evidence>
<evidence type="ECO:0000256" key="1">
    <source>
        <dbReference type="ARBA" id="ARBA00004496"/>
    </source>
</evidence>
<dbReference type="SUPFAM" id="SSF46785">
    <property type="entry name" value="Winged helix' DNA-binding domain"/>
    <property type="match status" value="1"/>
</dbReference>
<dbReference type="InterPro" id="IPR002481">
    <property type="entry name" value="FUR"/>
</dbReference>
<dbReference type="Gene3D" id="3.30.1490.190">
    <property type="match status" value="1"/>
</dbReference>
<feature type="binding site" evidence="9">
    <location>
        <position position="140"/>
    </location>
    <ligand>
        <name>Zn(2+)</name>
        <dbReference type="ChEBI" id="CHEBI:29105"/>
    </ligand>
</feature>
<dbReference type="InterPro" id="IPR036390">
    <property type="entry name" value="WH_DNA-bd_sf"/>
</dbReference>
<keyword evidence="6" id="KW-0805">Transcription regulation</keyword>
<reference evidence="11 12" key="1">
    <citation type="journal article" date="2015" name="Genome Announc.">
        <title>Genome Sequence of Lactobacillus curieae CCTCC M 2011381T, a Novel Producer of Gamma-aminobutyric Acid.</title>
        <authorList>
            <person name="Wang Y."/>
            <person name="Wang Y."/>
            <person name="Lang C."/>
            <person name="Wei D."/>
            <person name="Xu P."/>
            <person name="Xie J."/>
        </authorList>
    </citation>
    <scope>NUCLEOTIDE SEQUENCE [LARGE SCALE GENOMIC DNA]</scope>
    <source>
        <strain evidence="11 12">CCTCC M 2011381</strain>
    </source>
</reference>
<dbReference type="GO" id="GO:0000976">
    <property type="term" value="F:transcription cis-regulatory region binding"/>
    <property type="evidence" value="ECO:0007669"/>
    <property type="project" value="TreeGrafter"/>
</dbReference>
<keyword evidence="4" id="KW-0678">Repressor</keyword>
<dbReference type="GO" id="GO:0008270">
    <property type="term" value="F:zinc ion binding"/>
    <property type="evidence" value="ECO:0007669"/>
    <property type="project" value="TreeGrafter"/>
</dbReference>
<evidence type="ECO:0000256" key="9">
    <source>
        <dbReference type="PIRSR" id="PIRSR602481-1"/>
    </source>
</evidence>
<dbReference type="InterPro" id="IPR043135">
    <property type="entry name" value="Fur_C"/>
</dbReference>
<dbReference type="Proteomes" id="UP000030361">
    <property type="component" value="Chromosome"/>
</dbReference>
<gene>
    <name evidence="11" type="ORF">PL11_006035</name>
</gene>
<feature type="binding site" evidence="10">
    <location>
        <position position="129"/>
    </location>
    <ligand>
        <name>Fe cation</name>
        <dbReference type="ChEBI" id="CHEBI:24875"/>
    </ligand>
</feature>
<dbReference type="GO" id="GO:0003700">
    <property type="term" value="F:DNA-binding transcription factor activity"/>
    <property type="evidence" value="ECO:0007669"/>
    <property type="project" value="InterPro"/>
</dbReference>
<evidence type="ECO:0000256" key="3">
    <source>
        <dbReference type="ARBA" id="ARBA00022490"/>
    </source>
</evidence>
<evidence type="ECO:0000256" key="7">
    <source>
        <dbReference type="ARBA" id="ARBA00023125"/>
    </source>
</evidence>
<dbReference type="RefSeq" id="WP_035168021.1">
    <property type="nucleotide sequence ID" value="NZ_CP018906.1"/>
</dbReference>
<proteinExistence type="inferred from homology"/>
<dbReference type="GO" id="GO:0005737">
    <property type="term" value="C:cytoplasm"/>
    <property type="evidence" value="ECO:0007669"/>
    <property type="project" value="UniProtKB-SubCell"/>
</dbReference>
<evidence type="ECO:0000256" key="10">
    <source>
        <dbReference type="PIRSR" id="PIRSR602481-2"/>
    </source>
</evidence>
<comment type="cofactor">
    <cofactor evidence="10">
        <name>Mn(2+)</name>
        <dbReference type="ChEBI" id="CHEBI:29035"/>
    </cofactor>
    <cofactor evidence="10">
        <name>Fe(2+)</name>
        <dbReference type="ChEBI" id="CHEBI:29033"/>
    </cofactor>
    <text evidence="10">Binds 1 Mn(2+) or Fe(2+) ion per subunit.</text>
</comment>
<dbReference type="InterPro" id="IPR036388">
    <property type="entry name" value="WH-like_DNA-bd_sf"/>
</dbReference>
<keyword evidence="12" id="KW-1185">Reference proteome</keyword>
<dbReference type="KEGG" id="lcu:PL11_006035"/>
<comment type="cofactor">
    <cofactor evidence="9">
        <name>Zn(2+)</name>
        <dbReference type="ChEBI" id="CHEBI:29105"/>
    </cofactor>
    <text evidence="9">Binds 1 zinc ion per subunit.</text>
</comment>
<feature type="binding site" evidence="9">
    <location>
        <position position="102"/>
    </location>
    <ligand>
        <name>Zn(2+)</name>
        <dbReference type="ChEBI" id="CHEBI:29105"/>
    </ligand>
</feature>
<dbReference type="PANTHER" id="PTHR33202:SF1">
    <property type="entry name" value="FERRIC UPTAKE REGULATION PROTEIN"/>
    <property type="match status" value="1"/>
</dbReference>
<dbReference type="eggNOG" id="COG0735">
    <property type="taxonomic scope" value="Bacteria"/>
</dbReference>
<keyword evidence="8" id="KW-0804">Transcription</keyword>
<dbReference type="OrthoDB" id="8659436at2"/>
<evidence type="ECO:0000256" key="2">
    <source>
        <dbReference type="ARBA" id="ARBA00007957"/>
    </source>
</evidence>
<dbReference type="Gene3D" id="1.10.10.10">
    <property type="entry name" value="Winged helix-like DNA-binding domain superfamily/Winged helix DNA-binding domain"/>
    <property type="match status" value="1"/>
</dbReference>
<evidence type="ECO:0000256" key="5">
    <source>
        <dbReference type="ARBA" id="ARBA00022833"/>
    </source>
</evidence>
<dbReference type="GO" id="GO:0045892">
    <property type="term" value="P:negative regulation of DNA-templated transcription"/>
    <property type="evidence" value="ECO:0007669"/>
    <property type="project" value="TreeGrafter"/>
</dbReference>
<keyword evidence="3" id="KW-0963">Cytoplasm</keyword>
<dbReference type="Pfam" id="PF01475">
    <property type="entry name" value="FUR"/>
    <property type="match status" value="1"/>
</dbReference>
<accession>A0A1S6QIU2</accession>
<feature type="binding site" evidence="10">
    <location>
        <position position="93"/>
    </location>
    <ligand>
        <name>Fe cation</name>
        <dbReference type="ChEBI" id="CHEBI:24875"/>
    </ligand>
</feature>
<dbReference type="CDD" id="cd07153">
    <property type="entry name" value="Fur_like"/>
    <property type="match status" value="1"/>
</dbReference>
<evidence type="ECO:0000313" key="11">
    <source>
        <dbReference type="EMBL" id="AQW21522.1"/>
    </source>
</evidence>
<evidence type="ECO:0000256" key="6">
    <source>
        <dbReference type="ARBA" id="ARBA00023015"/>
    </source>
</evidence>
<feature type="binding site" evidence="9">
    <location>
        <position position="99"/>
    </location>
    <ligand>
        <name>Zn(2+)</name>
        <dbReference type="ChEBI" id="CHEBI:29105"/>
    </ligand>
</feature>
<keyword evidence="5 9" id="KW-0862">Zinc</keyword>
<dbReference type="GO" id="GO:1900376">
    <property type="term" value="P:regulation of secondary metabolite biosynthetic process"/>
    <property type="evidence" value="ECO:0007669"/>
    <property type="project" value="TreeGrafter"/>
</dbReference>
<keyword evidence="7" id="KW-0238">DNA-binding</keyword>
<dbReference type="EMBL" id="CP018906">
    <property type="protein sequence ID" value="AQW21522.1"/>
    <property type="molecule type" value="Genomic_DNA"/>
</dbReference>
<evidence type="ECO:0000313" key="12">
    <source>
        <dbReference type="Proteomes" id="UP000030361"/>
    </source>
</evidence>
<organism evidence="11 12">
    <name type="scientific">Lentilactobacillus curieae</name>
    <dbReference type="NCBI Taxonomy" id="1138822"/>
    <lineage>
        <taxon>Bacteria</taxon>
        <taxon>Bacillati</taxon>
        <taxon>Bacillota</taxon>
        <taxon>Bacilli</taxon>
        <taxon>Lactobacillales</taxon>
        <taxon>Lactobacillaceae</taxon>
        <taxon>Lentilactobacillus</taxon>
    </lineage>
</organism>
<name>A0A1S6QIU2_9LACO</name>
<keyword evidence="9" id="KW-0479">Metal-binding</keyword>
<dbReference type="AlphaFoldDB" id="A0A1S6QIU2"/>
<dbReference type="PANTHER" id="PTHR33202">
    <property type="entry name" value="ZINC UPTAKE REGULATION PROTEIN"/>
    <property type="match status" value="1"/>
</dbReference>
<comment type="subcellular location">
    <subcellularLocation>
        <location evidence="1">Cytoplasm</location>
    </subcellularLocation>
</comment>
<feature type="binding site" evidence="9">
    <location>
        <position position="137"/>
    </location>
    <ligand>
        <name>Zn(2+)</name>
        <dbReference type="ChEBI" id="CHEBI:29105"/>
    </ligand>
</feature>
<comment type="similarity">
    <text evidence="2">Belongs to the Fur family.</text>
</comment>
<sequence length="146" mass="16954">MPAVEEATKVLKSNNYKITKQRIAMIKYLANTADHKYVEVTAIDDYMRKSFPKMSHNTIYRNISEFEEMGIVEKQVQGQHQCVKFQCDFKNEHHHHFICNNCGKVTELKECPLSPEVLEQLPGVEITGHYFQIYGLCQECANLKNN</sequence>
<keyword evidence="10" id="KW-0408">Iron</keyword>
<protein>
    <submittedName>
        <fullName evidence="11">Transcriptional repressor</fullName>
    </submittedName>
</protein>